<dbReference type="Proteomes" id="UP001060170">
    <property type="component" value="Chromosome 1"/>
</dbReference>
<evidence type="ECO:0000313" key="2">
    <source>
        <dbReference type="Proteomes" id="UP001060170"/>
    </source>
</evidence>
<reference evidence="1 2" key="3">
    <citation type="journal article" date="2022" name="Microbiol. Spectr.">
        <title>Folding features and dynamics of 3D genome architecture in plant fungal pathogens.</title>
        <authorList>
            <person name="Xia C."/>
        </authorList>
    </citation>
    <scope>NUCLEOTIDE SEQUENCE [LARGE SCALE GENOMIC DNA]</scope>
    <source>
        <strain evidence="1 2">93-210</strain>
    </source>
</reference>
<organism evidence="1 2">
    <name type="scientific">Puccinia striiformis f. sp. tritici</name>
    <dbReference type="NCBI Taxonomy" id="168172"/>
    <lineage>
        <taxon>Eukaryota</taxon>
        <taxon>Fungi</taxon>
        <taxon>Dikarya</taxon>
        <taxon>Basidiomycota</taxon>
        <taxon>Pucciniomycotina</taxon>
        <taxon>Pucciniomycetes</taxon>
        <taxon>Pucciniales</taxon>
        <taxon>Pucciniaceae</taxon>
        <taxon>Puccinia</taxon>
    </lineage>
</organism>
<reference evidence="2" key="2">
    <citation type="journal article" date="2018" name="Mol. Plant Microbe Interact.">
        <title>Genome sequence resources for the wheat stripe rust pathogen (Puccinia striiformis f. sp. tritici) and the barley stripe rust pathogen (Puccinia striiformis f. sp. hordei).</title>
        <authorList>
            <person name="Xia C."/>
            <person name="Wang M."/>
            <person name="Yin C."/>
            <person name="Cornejo O.E."/>
            <person name="Hulbert S.H."/>
            <person name="Chen X."/>
        </authorList>
    </citation>
    <scope>NUCLEOTIDE SEQUENCE [LARGE SCALE GENOMIC DNA]</scope>
    <source>
        <strain evidence="2">93-210</strain>
    </source>
</reference>
<keyword evidence="2" id="KW-1185">Reference proteome</keyword>
<dbReference type="EMBL" id="CM045865">
    <property type="protein sequence ID" value="KAI7962750.1"/>
    <property type="molecule type" value="Genomic_DNA"/>
</dbReference>
<name>A0ACC0EZ36_9BASI</name>
<proteinExistence type="predicted"/>
<accession>A0ACC0EZ36</accession>
<sequence>VRDSEYSKGSSPGERTCKLPKQPIISTTKVVPRHLALDFYHQGWLRNKQINKQQSIPDVTQVAFLPDQTKSLLPEIHPCQNPEEQLSDPGFNQLHLKEIIKLYHLDVATEGHAFEMTRQNHGFDEDGEFDDAGEGDRDKNNSRMEEDGEGDDIDHGGCHLNNTEEDATNKEHVAARLLI</sequence>
<comment type="caution">
    <text evidence="1">The sequence shown here is derived from an EMBL/GenBank/DDBJ whole genome shotgun (WGS) entry which is preliminary data.</text>
</comment>
<gene>
    <name evidence="1" type="ORF">MJO28_000844</name>
</gene>
<feature type="non-terminal residue" evidence="1">
    <location>
        <position position="1"/>
    </location>
</feature>
<protein>
    <submittedName>
        <fullName evidence="1">Uncharacterized protein</fullName>
    </submittedName>
</protein>
<reference evidence="2" key="1">
    <citation type="journal article" date="2018" name="BMC Genomics">
        <title>Genomic insights into host adaptation between the wheat stripe rust pathogen (Puccinia striiformis f. sp. tritici) and the barley stripe rust pathogen (Puccinia striiformis f. sp. hordei).</title>
        <authorList>
            <person name="Xia C."/>
            <person name="Wang M."/>
            <person name="Yin C."/>
            <person name="Cornejo O.E."/>
            <person name="Hulbert S.H."/>
            <person name="Chen X."/>
        </authorList>
    </citation>
    <scope>NUCLEOTIDE SEQUENCE [LARGE SCALE GENOMIC DNA]</scope>
    <source>
        <strain evidence="2">93-210</strain>
    </source>
</reference>
<evidence type="ECO:0000313" key="1">
    <source>
        <dbReference type="EMBL" id="KAI7962750.1"/>
    </source>
</evidence>